<protein>
    <submittedName>
        <fullName evidence="8">Serine/threonine protein kinase</fullName>
    </submittedName>
</protein>
<keyword evidence="3 8" id="KW-0418">Kinase</keyword>
<dbReference type="GO" id="GO:0004674">
    <property type="term" value="F:protein serine/threonine kinase activity"/>
    <property type="evidence" value="ECO:0007669"/>
    <property type="project" value="UniProtKB-KW"/>
</dbReference>
<dbReference type="PANTHER" id="PTHR43289:SF6">
    <property type="entry name" value="SERINE_THREONINE-PROTEIN KINASE NEKL-3"/>
    <property type="match status" value="1"/>
</dbReference>
<evidence type="ECO:0000256" key="6">
    <source>
        <dbReference type="SAM" id="Phobius"/>
    </source>
</evidence>
<evidence type="ECO:0000313" key="8">
    <source>
        <dbReference type="EMBL" id="KIG11940.1"/>
    </source>
</evidence>
<evidence type="ECO:0000256" key="3">
    <source>
        <dbReference type="ARBA" id="ARBA00022777"/>
    </source>
</evidence>
<feature type="domain" description="Protein kinase" evidence="7">
    <location>
        <begin position="11"/>
        <end position="274"/>
    </location>
</feature>
<dbReference type="GO" id="GO:0005524">
    <property type="term" value="F:ATP binding"/>
    <property type="evidence" value="ECO:0007669"/>
    <property type="project" value="UniProtKB-UniRule"/>
</dbReference>
<comment type="caution">
    <text evidence="8">The sequence shown here is derived from an EMBL/GenBank/DDBJ whole genome shotgun (WGS) entry which is preliminary data.</text>
</comment>
<dbReference type="Proteomes" id="UP000031599">
    <property type="component" value="Unassembled WGS sequence"/>
</dbReference>
<keyword evidence="8" id="KW-0723">Serine/threonine-protein kinase</keyword>
<reference evidence="8 9" key="1">
    <citation type="submission" date="2014-12" db="EMBL/GenBank/DDBJ databases">
        <title>Genome assembly of Enhygromyxa salina DSM 15201.</title>
        <authorList>
            <person name="Sharma G."/>
            <person name="Subramanian S."/>
        </authorList>
    </citation>
    <scope>NUCLEOTIDE SEQUENCE [LARGE SCALE GENOMIC DNA]</scope>
    <source>
        <strain evidence="8 9">DSM 15201</strain>
    </source>
</reference>
<keyword evidence="6" id="KW-0472">Membrane</keyword>
<keyword evidence="4 5" id="KW-0067">ATP-binding</keyword>
<evidence type="ECO:0000313" key="9">
    <source>
        <dbReference type="Proteomes" id="UP000031599"/>
    </source>
</evidence>
<accession>A0A0C2CQE6</accession>
<dbReference type="CDD" id="cd14014">
    <property type="entry name" value="STKc_PknB_like"/>
    <property type="match status" value="1"/>
</dbReference>
<evidence type="ECO:0000259" key="7">
    <source>
        <dbReference type="PROSITE" id="PS50011"/>
    </source>
</evidence>
<dbReference type="Gene3D" id="1.10.510.10">
    <property type="entry name" value="Transferase(Phosphotransferase) domain 1"/>
    <property type="match status" value="1"/>
</dbReference>
<name>A0A0C2CQE6_9BACT</name>
<evidence type="ECO:0000256" key="4">
    <source>
        <dbReference type="ARBA" id="ARBA00022840"/>
    </source>
</evidence>
<proteinExistence type="predicted"/>
<keyword evidence="1" id="KW-0808">Transferase</keyword>
<dbReference type="Pfam" id="PF00069">
    <property type="entry name" value="Pkinase"/>
    <property type="match status" value="1"/>
</dbReference>
<evidence type="ECO:0000256" key="1">
    <source>
        <dbReference type="ARBA" id="ARBA00022679"/>
    </source>
</evidence>
<keyword evidence="6" id="KW-1133">Transmembrane helix</keyword>
<dbReference type="SMART" id="SM00220">
    <property type="entry name" value="S_TKc"/>
    <property type="match status" value="1"/>
</dbReference>
<dbReference type="Gene3D" id="3.30.200.20">
    <property type="entry name" value="Phosphorylase Kinase, domain 1"/>
    <property type="match status" value="1"/>
</dbReference>
<sequence>MARVPEKIGHYQIQGLLGKGAMGEVYEGRDPNLGRRVALKVLGRKHQESSEFKERFLREGRSLASMNHANVVQVYFIGEFEGRPYLAMEFLDGEDIGGAIKKNGPLHPGDAAEVVRQASVGLLEAKRAGVVHRDVKPSNLVVTKAGEVKVTDFGLAKALQEDLSITATGVFVGTPDYLAPEQAMGEDVDSSADVYALGCSLYHMCTGSPPFRKGGSDDHYTAVVRRHLKAERPVLKAQIAGFDEPLSDLCRRMMSRRPDVRPTLEELIDELPVIIGRIGGQIPPRHAAVEVITEAPPAAVEPAGSKAEDVRAAEAAPSASQKTWVLAIVIGIVIGVVVSLGVMLMVN</sequence>
<dbReference type="InterPro" id="IPR017441">
    <property type="entry name" value="Protein_kinase_ATP_BS"/>
</dbReference>
<dbReference type="SUPFAM" id="SSF56112">
    <property type="entry name" value="Protein kinase-like (PK-like)"/>
    <property type="match status" value="1"/>
</dbReference>
<feature type="transmembrane region" description="Helical" evidence="6">
    <location>
        <begin position="324"/>
        <end position="346"/>
    </location>
</feature>
<feature type="binding site" evidence="5">
    <location>
        <position position="40"/>
    </location>
    <ligand>
        <name>ATP</name>
        <dbReference type="ChEBI" id="CHEBI:30616"/>
    </ligand>
</feature>
<dbReference type="PANTHER" id="PTHR43289">
    <property type="entry name" value="MITOGEN-ACTIVATED PROTEIN KINASE KINASE KINASE 20-RELATED"/>
    <property type="match status" value="1"/>
</dbReference>
<evidence type="ECO:0000256" key="5">
    <source>
        <dbReference type="PROSITE-ProRule" id="PRU10141"/>
    </source>
</evidence>
<gene>
    <name evidence="8" type="ORF">DB30_02275</name>
</gene>
<keyword evidence="6" id="KW-0812">Transmembrane</keyword>
<dbReference type="AlphaFoldDB" id="A0A0C2CQE6"/>
<dbReference type="EMBL" id="JMCC02000163">
    <property type="protein sequence ID" value="KIG11940.1"/>
    <property type="molecule type" value="Genomic_DNA"/>
</dbReference>
<dbReference type="PROSITE" id="PS50011">
    <property type="entry name" value="PROTEIN_KINASE_DOM"/>
    <property type="match status" value="1"/>
</dbReference>
<dbReference type="RefSeq" id="WP_052558803.1">
    <property type="nucleotide sequence ID" value="NZ_JMCC02000163.1"/>
</dbReference>
<dbReference type="PROSITE" id="PS00108">
    <property type="entry name" value="PROTEIN_KINASE_ST"/>
    <property type="match status" value="1"/>
</dbReference>
<organism evidence="8 9">
    <name type="scientific">Enhygromyxa salina</name>
    <dbReference type="NCBI Taxonomy" id="215803"/>
    <lineage>
        <taxon>Bacteria</taxon>
        <taxon>Pseudomonadati</taxon>
        <taxon>Myxococcota</taxon>
        <taxon>Polyangia</taxon>
        <taxon>Nannocystales</taxon>
        <taxon>Nannocystaceae</taxon>
        <taxon>Enhygromyxa</taxon>
    </lineage>
</organism>
<keyword evidence="2 5" id="KW-0547">Nucleotide-binding</keyword>
<dbReference type="PROSITE" id="PS00107">
    <property type="entry name" value="PROTEIN_KINASE_ATP"/>
    <property type="match status" value="1"/>
</dbReference>
<dbReference type="InterPro" id="IPR008271">
    <property type="entry name" value="Ser/Thr_kinase_AS"/>
</dbReference>
<dbReference type="InterPro" id="IPR011009">
    <property type="entry name" value="Kinase-like_dom_sf"/>
</dbReference>
<dbReference type="InterPro" id="IPR000719">
    <property type="entry name" value="Prot_kinase_dom"/>
</dbReference>
<evidence type="ECO:0000256" key="2">
    <source>
        <dbReference type="ARBA" id="ARBA00022741"/>
    </source>
</evidence>